<feature type="domain" description="CD-NTase associated protein 4-like DNA endonuclease" evidence="1">
    <location>
        <begin position="23"/>
        <end position="91"/>
    </location>
</feature>
<organism evidence="2 3">
    <name type="scientific">Kribbella kalugense</name>
    <dbReference type="NCBI Taxonomy" id="2512221"/>
    <lineage>
        <taxon>Bacteria</taxon>
        <taxon>Bacillati</taxon>
        <taxon>Actinomycetota</taxon>
        <taxon>Actinomycetes</taxon>
        <taxon>Propionibacteriales</taxon>
        <taxon>Kribbellaceae</taxon>
        <taxon>Kribbella</taxon>
    </lineage>
</organism>
<dbReference type="Pfam" id="PF14130">
    <property type="entry name" value="Cap4_nuclease"/>
    <property type="match status" value="1"/>
</dbReference>
<comment type="caution">
    <text evidence="2">The sequence shown here is derived from an EMBL/GenBank/DDBJ whole genome shotgun (WGS) entry which is preliminary data.</text>
</comment>
<dbReference type="Proteomes" id="UP000295447">
    <property type="component" value="Unassembled WGS sequence"/>
</dbReference>
<proteinExistence type="predicted"/>
<reference evidence="2 3" key="1">
    <citation type="submission" date="2019-03" db="EMBL/GenBank/DDBJ databases">
        <title>Genomic Encyclopedia of Type Strains, Phase III (KMG-III): the genomes of soil and plant-associated and newly described type strains.</title>
        <authorList>
            <person name="Whitman W."/>
        </authorList>
    </citation>
    <scope>NUCLEOTIDE SEQUENCE [LARGE SCALE GENOMIC DNA]</scope>
    <source>
        <strain evidence="2 3">VKM Ac-2570</strain>
    </source>
</reference>
<evidence type="ECO:0000259" key="1">
    <source>
        <dbReference type="Pfam" id="PF14130"/>
    </source>
</evidence>
<gene>
    <name evidence="2" type="ORF">EV650_0941</name>
</gene>
<dbReference type="RefSeq" id="WP_166678029.1">
    <property type="nucleotide sequence ID" value="NZ_SODF01000001.1"/>
</dbReference>
<dbReference type="AlphaFoldDB" id="A0A4R7ZYT3"/>
<dbReference type="InterPro" id="IPR025382">
    <property type="entry name" value="Cap4-like_endonuclease_dom"/>
</dbReference>
<evidence type="ECO:0000313" key="3">
    <source>
        <dbReference type="Proteomes" id="UP000295447"/>
    </source>
</evidence>
<protein>
    <submittedName>
        <fullName evidence="2">Uncharacterized protein DUF4297</fullName>
    </submittedName>
</protein>
<evidence type="ECO:0000313" key="2">
    <source>
        <dbReference type="EMBL" id="TDW22108.1"/>
    </source>
</evidence>
<name>A0A4R7ZYT3_9ACTN</name>
<sequence>MEVARTAIDSQLTALVGVATEPSGLSTFARYRWQAKQAVRLWLTCLSERDPALCLVCEHVEDVVVVSKERFRFIQLKTRDRGSWSAAAMCDRGLDSLVRSYSAARTHGIHERSTFELWVEGPLSDNKVTTGFAAAPATAGPEIRRKIVAHGLGRGQLADFLARLEIHAGQPSTAHIDAKAIRELGALWPLAQVELEQIYGRLLDAAEAAQAGEQMPGAIQGHLAAAADHLGHDLPQPGEPSAGLIEPIREQILSHHMLLSLTPPLRRESDHSLLQRIKAGTTASLLELKLIRAGASPETIAQAQNLRTTMELRRQLQLASVDSAVDRLDQLAQRMLTMAEATSRRISMAAAASPVLGMRSGEAIVAELMSRPSDLAQCDRDDLFDRDAEQLFGYLCHLSDECRFGWGVAG</sequence>
<keyword evidence="3" id="KW-1185">Reference proteome</keyword>
<accession>A0A4R7ZYT3</accession>
<dbReference type="GO" id="GO:0004518">
    <property type="term" value="F:nuclease activity"/>
    <property type="evidence" value="ECO:0007669"/>
    <property type="project" value="InterPro"/>
</dbReference>
<dbReference type="EMBL" id="SODF01000001">
    <property type="protein sequence ID" value="TDW22108.1"/>
    <property type="molecule type" value="Genomic_DNA"/>
</dbReference>